<keyword evidence="2" id="KW-1003">Cell membrane</keyword>
<feature type="transmembrane region" description="Helical" evidence="8">
    <location>
        <begin position="128"/>
        <end position="155"/>
    </location>
</feature>
<feature type="transmembrane region" description="Helical" evidence="8">
    <location>
        <begin position="12"/>
        <end position="29"/>
    </location>
</feature>
<dbReference type="EMBL" id="CP003315">
    <property type="protein sequence ID" value="AFA41433.1"/>
    <property type="molecule type" value="Genomic_DNA"/>
</dbReference>
<name>H6Q5F0_WIGGL</name>
<dbReference type="GO" id="GO:0000030">
    <property type="term" value="F:mannosyltransferase activity"/>
    <property type="evidence" value="ECO:0007669"/>
    <property type="project" value="InterPro"/>
</dbReference>
<proteinExistence type="predicted"/>
<keyword evidence="3" id="KW-0328">Glycosyltransferase</keyword>
<evidence type="ECO:0000259" key="9">
    <source>
        <dbReference type="Pfam" id="PF02366"/>
    </source>
</evidence>
<keyword evidence="7 8" id="KW-0472">Membrane</keyword>
<dbReference type="OrthoDB" id="9775035at2"/>
<feature type="transmembrane region" description="Helical" evidence="8">
    <location>
        <begin position="263"/>
        <end position="285"/>
    </location>
</feature>
<keyword evidence="6 8" id="KW-1133">Transmembrane helix</keyword>
<dbReference type="NCBIfam" id="NF009784">
    <property type="entry name" value="PRK13279.1"/>
    <property type="match status" value="1"/>
</dbReference>
<dbReference type="STRING" id="1142511.WIGMOR_0620"/>
<dbReference type="InterPro" id="IPR050297">
    <property type="entry name" value="LipidA_mod_glycosyltrf_83"/>
</dbReference>
<dbReference type="PANTHER" id="PTHR33908">
    <property type="entry name" value="MANNOSYLTRANSFERASE YKCB-RELATED"/>
    <property type="match status" value="1"/>
</dbReference>
<dbReference type="GO" id="GO:0005886">
    <property type="term" value="C:plasma membrane"/>
    <property type="evidence" value="ECO:0007669"/>
    <property type="project" value="UniProtKB-SubCell"/>
</dbReference>
<dbReference type="GO" id="GO:0006493">
    <property type="term" value="P:protein O-linked glycosylation"/>
    <property type="evidence" value="ECO:0007669"/>
    <property type="project" value="InterPro"/>
</dbReference>
<protein>
    <submittedName>
        <fullName evidence="10">4-amino-4-deoxy-L-arabinose transferase</fullName>
    </submittedName>
</protein>
<reference evidence="10 11" key="1">
    <citation type="journal article" date="2012" name="MBio">
        <title>Insight into the transmission biology and species-specific functional capabilities of tsetse (Diptera: glossinidae) obligate symbiont wigglesworthia.</title>
        <authorList>
            <person name="Rio R.V."/>
            <person name="Symula R.E."/>
            <person name="Wang J."/>
            <person name="Lohs C."/>
            <person name="Wu Y.N."/>
            <person name="Snyder A.K."/>
            <person name="Bjornson R.D."/>
            <person name="Oshima K."/>
            <person name="Biehl B.S."/>
            <person name="Perna N.T."/>
            <person name="Hattori M."/>
            <person name="Aksoy S."/>
        </authorList>
    </citation>
    <scope>NUCLEOTIDE SEQUENCE [LARGE SCALE GENOMIC DNA]</scope>
    <source>
        <strain evidence="10">WGM</strain>
    </source>
</reference>
<feature type="transmembrane region" description="Helical" evidence="8">
    <location>
        <begin position="210"/>
        <end position="230"/>
    </location>
</feature>
<feature type="transmembrane region" description="Helical" evidence="8">
    <location>
        <begin position="390"/>
        <end position="408"/>
    </location>
</feature>
<evidence type="ECO:0000256" key="2">
    <source>
        <dbReference type="ARBA" id="ARBA00022475"/>
    </source>
</evidence>
<dbReference type="PANTHER" id="PTHR33908:SF3">
    <property type="entry name" value="UNDECAPRENYL PHOSPHATE-ALPHA-4-AMINO-4-DEOXY-L-ARABINOSE ARABINOSYL TRANSFERASE"/>
    <property type="match status" value="1"/>
</dbReference>
<dbReference type="HOGENOM" id="CLU_019200_2_1_6"/>
<evidence type="ECO:0000256" key="3">
    <source>
        <dbReference type="ARBA" id="ARBA00022676"/>
    </source>
</evidence>
<feature type="transmembrane region" description="Helical" evidence="8">
    <location>
        <begin position="359"/>
        <end position="378"/>
    </location>
</feature>
<dbReference type="GO" id="GO:0009103">
    <property type="term" value="P:lipopolysaccharide biosynthetic process"/>
    <property type="evidence" value="ECO:0007669"/>
    <property type="project" value="TreeGrafter"/>
</dbReference>
<evidence type="ECO:0000313" key="10">
    <source>
        <dbReference type="EMBL" id="AFA41433.1"/>
    </source>
</evidence>
<dbReference type="Proteomes" id="UP000009061">
    <property type="component" value="Chromosome"/>
</dbReference>
<dbReference type="AlphaFoldDB" id="H6Q5F0"/>
<feature type="transmembrane region" description="Helical" evidence="8">
    <location>
        <begin position="415"/>
        <end position="434"/>
    </location>
</feature>
<evidence type="ECO:0000256" key="1">
    <source>
        <dbReference type="ARBA" id="ARBA00004651"/>
    </source>
</evidence>
<feature type="transmembrane region" description="Helical" evidence="8">
    <location>
        <begin position="297"/>
        <end position="315"/>
    </location>
</feature>
<keyword evidence="5 8" id="KW-0812">Transmembrane</keyword>
<feature type="transmembrane region" description="Helical" evidence="8">
    <location>
        <begin position="321"/>
        <end position="339"/>
    </location>
</feature>
<evidence type="ECO:0000256" key="8">
    <source>
        <dbReference type="SAM" id="Phobius"/>
    </source>
</evidence>
<organism evidence="10 11">
    <name type="scientific">Wigglesworthia glossinidia endosymbiont of Glossina morsitans morsitans</name>
    <name type="common">Yale colony</name>
    <dbReference type="NCBI Taxonomy" id="1142511"/>
    <lineage>
        <taxon>Bacteria</taxon>
        <taxon>Pseudomonadati</taxon>
        <taxon>Pseudomonadota</taxon>
        <taxon>Gammaproteobacteria</taxon>
        <taxon>Enterobacterales</taxon>
        <taxon>Erwiniaceae</taxon>
        <taxon>Wigglesworthia</taxon>
    </lineage>
</organism>
<evidence type="ECO:0000256" key="7">
    <source>
        <dbReference type="ARBA" id="ARBA00023136"/>
    </source>
</evidence>
<evidence type="ECO:0000313" key="11">
    <source>
        <dbReference type="Proteomes" id="UP000009061"/>
    </source>
</evidence>
<dbReference type="InterPro" id="IPR003342">
    <property type="entry name" value="ArnT-like_N"/>
</dbReference>
<accession>H6Q5F0</accession>
<evidence type="ECO:0000256" key="4">
    <source>
        <dbReference type="ARBA" id="ARBA00022679"/>
    </source>
</evidence>
<dbReference type="GO" id="GO:0016763">
    <property type="term" value="F:pentosyltransferase activity"/>
    <property type="evidence" value="ECO:0007669"/>
    <property type="project" value="TreeGrafter"/>
</dbReference>
<keyword evidence="11" id="KW-1185">Reference proteome</keyword>
<feature type="transmembrane region" description="Helical" evidence="8">
    <location>
        <begin position="167"/>
        <end position="198"/>
    </location>
</feature>
<evidence type="ECO:0000256" key="6">
    <source>
        <dbReference type="ARBA" id="ARBA00022989"/>
    </source>
</evidence>
<dbReference type="eggNOG" id="COG1807">
    <property type="taxonomic scope" value="Bacteria"/>
</dbReference>
<dbReference type="KEGG" id="wgl:WIGMOR_0620"/>
<keyword evidence="4 10" id="KW-0808">Transferase</keyword>
<evidence type="ECO:0000256" key="5">
    <source>
        <dbReference type="ARBA" id="ARBA00022692"/>
    </source>
</evidence>
<sequence>MYNMHIKKNKTQKIIIILIFFYYLIPLNYRDLWQPDETRYAEISREMLEKHNWSIPHLLDVRYFEKPIFGYWVNNISQLIFGKNNFSVRFGSTFFTILSAIFLFYFVQSLWNNKNISYNAVIIFLSNLLVYIIGTYSVLDAILSFWINVSMIFFWMAIKSSVKKNRIFYYLIFGISCGTGLITKGFIALVIPFLSIVIWLKFNPKYTKTILIHSFIPLISSILISFPWIYNILSKEQDYARYFIFIEHIQRFLGDNAQHKFPIWYYVPVLIIGIFPWFGLLFKSLYRSWISRKFDKISFYLLVWIIVQFLFFSFSKGKLPTYILPCFFPISILIAKNIFSTKLKNNLILLKINSTTNIIFGCMILFSISIIYCIPKIYPYSLYSYQEYKKFILFVVSILIWISINVWVKLFAIKIWQWTAMSIFGIAILFGFYVPERIVYSKQPQVFLNEIKDDLKKSELIIANNIGVATTIAWEMNRSDIMIIDNKGELEYGLSYLNELNNKFVTKKNFKNWLNKNKNKSVALIFLISSKSSLNELTPYLPVPQYTVEHGRFILFKY</sequence>
<feature type="domain" description="ArnT-like N-terminal" evidence="9">
    <location>
        <begin position="16"/>
        <end position="228"/>
    </location>
</feature>
<comment type="subcellular location">
    <subcellularLocation>
        <location evidence="1">Cell membrane</location>
        <topology evidence="1">Multi-pass membrane protein</topology>
    </subcellularLocation>
</comment>
<feature type="transmembrane region" description="Helical" evidence="8">
    <location>
        <begin position="86"/>
        <end position="107"/>
    </location>
</feature>
<dbReference type="Pfam" id="PF02366">
    <property type="entry name" value="PMT"/>
    <property type="match status" value="1"/>
</dbReference>
<dbReference type="GO" id="GO:0010041">
    <property type="term" value="P:response to iron(III) ion"/>
    <property type="evidence" value="ECO:0007669"/>
    <property type="project" value="TreeGrafter"/>
</dbReference>
<gene>
    <name evidence="10" type="primary">arnT</name>
    <name evidence="10" type="synonym">pmrK</name>
    <name evidence="10" type="synonym">pqaB</name>
    <name evidence="10" type="ORF">WIGMOR_0620</name>
</gene>